<evidence type="ECO:0000313" key="2">
    <source>
        <dbReference type="Proteomes" id="UP000193207"/>
    </source>
</evidence>
<protein>
    <submittedName>
        <fullName evidence="1">Helix-hairpin-helix motif protein</fullName>
    </submittedName>
</protein>
<keyword evidence="2" id="KW-1185">Reference proteome</keyword>
<dbReference type="Gene3D" id="1.10.150.320">
    <property type="entry name" value="Photosystem II 12 kDa extrinsic protein"/>
    <property type="match status" value="1"/>
</dbReference>
<gene>
    <name evidence="1" type="ORF">ROH8110_00078</name>
</gene>
<dbReference type="Pfam" id="PF12836">
    <property type="entry name" value="HHH_3"/>
    <property type="match status" value="1"/>
</dbReference>
<reference evidence="1 2" key="1">
    <citation type="submission" date="2017-03" db="EMBL/GenBank/DDBJ databases">
        <authorList>
            <person name="Afonso C.L."/>
            <person name="Miller P.J."/>
            <person name="Scott M.A."/>
            <person name="Spackman E."/>
            <person name="Goraichik I."/>
            <person name="Dimitrov K.M."/>
            <person name="Suarez D.L."/>
            <person name="Swayne D.E."/>
        </authorList>
    </citation>
    <scope>NUCLEOTIDE SEQUENCE [LARGE SCALE GENOMIC DNA]</scope>
    <source>
        <strain evidence="1 2">CECT 8110</strain>
    </source>
</reference>
<dbReference type="RefSeq" id="WP_085815829.1">
    <property type="nucleotide sequence ID" value="NZ_FWFU01000001.1"/>
</dbReference>
<organism evidence="1 2">
    <name type="scientific">Roseovarius halotolerans</name>
    <dbReference type="NCBI Taxonomy" id="505353"/>
    <lineage>
        <taxon>Bacteria</taxon>
        <taxon>Pseudomonadati</taxon>
        <taxon>Pseudomonadota</taxon>
        <taxon>Alphaproteobacteria</taxon>
        <taxon>Rhodobacterales</taxon>
        <taxon>Roseobacteraceae</taxon>
        <taxon>Roseovarius</taxon>
    </lineage>
</organism>
<sequence>MSNFAELSDTSHVLRVVSVPDDQEHRGQDFLATDLGLGGTWVQTSYSGNIRNKFAGIGDFYDADLDIFASPAPAPDYTLNAGGTWSPPPAPAGQGWAIPEGETAWHLDINLADAIALDELDGVGPTVAHAIISERDIAGLFASLEDLAARVDGIGTATTDNWTNAFAGAAE</sequence>
<dbReference type="Proteomes" id="UP000193207">
    <property type="component" value="Unassembled WGS sequence"/>
</dbReference>
<accession>A0A1X6Y5X8</accession>
<dbReference type="InterPro" id="IPR010994">
    <property type="entry name" value="RuvA_2-like"/>
</dbReference>
<dbReference type="AlphaFoldDB" id="A0A1X6Y5X8"/>
<name>A0A1X6Y5X8_9RHOB</name>
<evidence type="ECO:0000313" key="1">
    <source>
        <dbReference type="EMBL" id="SLN11230.1"/>
    </source>
</evidence>
<dbReference type="EMBL" id="FWFU01000001">
    <property type="protein sequence ID" value="SLN11230.1"/>
    <property type="molecule type" value="Genomic_DNA"/>
</dbReference>
<dbReference type="SUPFAM" id="SSF47781">
    <property type="entry name" value="RuvA domain 2-like"/>
    <property type="match status" value="1"/>
</dbReference>
<proteinExistence type="predicted"/>